<feature type="domain" description="Major facilitator superfamily (MFS) profile" evidence="7">
    <location>
        <begin position="81"/>
        <end position="529"/>
    </location>
</feature>
<dbReference type="CDD" id="cd17321">
    <property type="entry name" value="MFS_MMR_MDR_like"/>
    <property type="match status" value="1"/>
</dbReference>
<feature type="transmembrane region" description="Helical" evidence="6">
    <location>
        <begin position="239"/>
        <end position="258"/>
    </location>
</feature>
<dbReference type="PANTHER" id="PTHR42718">
    <property type="entry name" value="MAJOR FACILITATOR SUPERFAMILY MULTIDRUG TRANSPORTER MFSC"/>
    <property type="match status" value="1"/>
</dbReference>
<feature type="transmembrane region" description="Helical" evidence="6">
    <location>
        <begin position="79"/>
        <end position="103"/>
    </location>
</feature>
<evidence type="ECO:0000313" key="8">
    <source>
        <dbReference type="EMBL" id="TQF07629.1"/>
    </source>
</evidence>
<feature type="transmembrane region" description="Helical" evidence="6">
    <location>
        <begin position="299"/>
        <end position="318"/>
    </location>
</feature>
<evidence type="ECO:0000313" key="9">
    <source>
        <dbReference type="Proteomes" id="UP000319103"/>
    </source>
</evidence>
<evidence type="ECO:0000256" key="5">
    <source>
        <dbReference type="ARBA" id="ARBA00023251"/>
    </source>
</evidence>
<dbReference type="RefSeq" id="WP_141638002.1">
    <property type="nucleotide sequence ID" value="NZ_VIGB01000003.1"/>
</dbReference>
<organism evidence="8 9">
    <name type="scientific">Kitasatospora acidiphila</name>
    <dbReference type="NCBI Taxonomy" id="2567942"/>
    <lineage>
        <taxon>Bacteria</taxon>
        <taxon>Bacillati</taxon>
        <taxon>Actinomycetota</taxon>
        <taxon>Actinomycetes</taxon>
        <taxon>Kitasatosporales</taxon>
        <taxon>Streptomycetaceae</taxon>
        <taxon>Kitasatospora</taxon>
    </lineage>
</organism>
<dbReference type="GO" id="GO:0046677">
    <property type="term" value="P:response to antibiotic"/>
    <property type="evidence" value="ECO:0007669"/>
    <property type="project" value="UniProtKB-KW"/>
</dbReference>
<dbReference type="PANTHER" id="PTHR42718:SF39">
    <property type="entry name" value="ACTINORHODIN TRANSPORTER-RELATED"/>
    <property type="match status" value="1"/>
</dbReference>
<dbReference type="AlphaFoldDB" id="A0A540WF22"/>
<proteinExistence type="predicted"/>
<accession>A0A540WF22</accession>
<keyword evidence="4 6" id="KW-0472">Membrane</keyword>
<evidence type="ECO:0000256" key="6">
    <source>
        <dbReference type="SAM" id="Phobius"/>
    </source>
</evidence>
<feature type="transmembrane region" description="Helical" evidence="6">
    <location>
        <begin position="406"/>
        <end position="427"/>
    </location>
</feature>
<evidence type="ECO:0000256" key="2">
    <source>
        <dbReference type="ARBA" id="ARBA00022692"/>
    </source>
</evidence>
<keyword evidence="3 6" id="KW-1133">Transmembrane helix</keyword>
<dbReference type="GO" id="GO:0022857">
    <property type="term" value="F:transmembrane transporter activity"/>
    <property type="evidence" value="ECO:0007669"/>
    <property type="project" value="InterPro"/>
</dbReference>
<dbReference type="OrthoDB" id="783189at2"/>
<keyword evidence="2 6" id="KW-0812">Transmembrane</keyword>
<dbReference type="Proteomes" id="UP000319103">
    <property type="component" value="Unassembled WGS sequence"/>
</dbReference>
<gene>
    <name evidence="8" type="ORF">E6W39_28660</name>
</gene>
<dbReference type="SUPFAM" id="SSF103473">
    <property type="entry name" value="MFS general substrate transporter"/>
    <property type="match status" value="1"/>
</dbReference>
<dbReference type="InterPro" id="IPR020846">
    <property type="entry name" value="MFS_dom"/>
</dbReference>
<evidence type="ECO:0000256" key="3">
    <source>
        <dbReference type="ARBA" id="ARBA00022989"/>
    </source>
</evidence>
<reference evidence="8 9" key="1">
    <citation type="submission" date="2019-06" db="EMBL/GenBank/DDBJ databases">
        <title>Description of Kitasatospora acidophila sp. nov. isolated from pine grove soil, and reclassification of Streptomyces novaecaesareae to Kitasatospora novaeceasareae comb. nov.</title>
        <authorList>
            <person name="Kim M.J."/>
        </authorList>
    </citation>
    <scope>NUCLEOTIDE SEQUENCE [LARGE SCALE GENOMIC DNA]</scope>
    <source>
        <strain evidence="8 9">MMS16-CNU292</strain>
    </source>
</reference>
<feature type="transmembrane region" description="Helical" evidence="6">
    <location>
        <begin position="378"/>
        <end position="399"/>
    </location>
</feature>
<dbReference type="InterPro" id="IPR011701">
    <property type="entry name" value="MFS"/>
</dbReference>
<feature type="transmembrane region" description="Helical" evidence="6">
    <location>
        <begin position="481"/>
        <end position="498"/>
    </location>
</feature>
<keyword evidence="9" id="KW-1185">Reference proteome</keyword>
<dbReference type="Gene3D" id="1.20.1720.10">
    <property type="entry name" value="Multidrug resistance protein D"/>
    <property type="match status" value="1"/>
</dbReference>
<feature type="transmembrane region" description="Helical" evidence="6">
    <location>
        <begin position="504"/>
        <end position="524"/>
    </location>
</feature>
<feature type="transmembrane region" description="Helical" evidence="6">
    <location>
        <begin position="433"/>
        <end position="460"/>
    </location>
</feature>
<evidence type="ECO:0000256" key="1">
    <source>
        <dbReference type="ARBA" id="ARBA00004651"/>
    </source>
</evidence>
<feature type="transmembrane region" description="Helical" evidence="6">
    <location>
        <begin position="175"/>
        <end position="194"/>
    </location>
</feature>
<dbReference type="InterPro" id="IPR036259">
    <property type="entry name" value="MFS_trans_sf"/>
</dbReference>
<feature type="transmembrane region" description="Helical" evidence="6">
    <location>
        <begin position="206"/>
        <end position="227"/>
    </location>
</feature>
<dbReference type="GO" id="GO:0005886">
    <property type="term" value="C:plasma membrane"/>
    <property type="evidence" value="ECO:0007669"/>
    <property type="project" value="UniProtKB-SubCell"/>
</dbReference>
<dbReference type="EMBL" id="VIGB01000003">
    <property type="protein sequence ID" value="TQF07629.1"/>
    <property type="molecule type" value="Genomic_DNA"/>
</dbReference>
<feature type="transmembrane region" description="Helical" evidence="6">
    <location>
        <begin position="147"/>
        <end position="169"/>
    </location>
</feature>
<evidence type="ECO:0000256" key="4">
    <source>
        <dbReference type="ARBA" id="ARBA00023136"/>
    </source>
</evidence>
<comment type="subcellular location">
    <subcellularLocation>
        <location evidence="1">Cell membrane</location>
        <topology evidence="1">Multi-pass membrane protein</topology>
    </subcellularLocation>
</comment>
<dbReference type="PROSITE" id="PS50850">
    <property type="entry name" value="MFS"/>
    <property type="match status" value="1"/>
</dbReference>
<feature type="transmembrane region" description="Helical" evidence="6">
    <location>
        <begin position="270"/>
        <end position="287"/>
    </location>
</feature>
<name>A0A540WF22_9ACTN</name>
<protein>
    <submittedName>
        <fullName evidence="8">MFS transporter</fullName>
    </submittedName>
</protein>
<keyword evidence="5" id="KW-0046">Antibiotic resistance</keyword>
<feature type="transmembrane region" description="Helical" evidence="6">
    <location>
        <begin position="115"/>
        <end position="135"/>
    </location>
</feature>
<feature type="transmembrane region" description="Helical" evidence="6">
    <location>
        <begin position="345"/>
        <end position="366"/>
    </location>
</feature>
<evidence type="ECO:0000259" key="7">
    <source>
        <dbReference type="PROSITE" id="PS50850"/>
    </source>
</evidence>
<dbReference type="Gene3D" id="1.20.1250.20">
    <property type="entry name" value="MFS general substrate transporter like domains"/>
    <property type="match status" value="1"/>
</dbReference>
<sequence>MPLGCAPGTPNATLVPGSSGTRITRLWYQAIADGIVVVVTKQLEQQLDRPQALTGRLPLPTAPAPAAVPASAEHRSLSALGLITVLLGAFLPMLDFFIVNVALPTIDHDLAAGPAVLELVAAGYGIAFAVLLVLGGRLGDSLGRRKLFIAGAALFALTSLACGLAPTAWTLVGARVAQGAAAALLIPQVLATITASTSGPHRARALSIYGAAGGIAVVIGQVLGGMLVQADLFGSSWRAVFLLNVPFALAAGVLALRAVPESRSDAPSRVDLPGTLLLCAALLSLFVPLMEGRAVGWPLWTWVSLGLFPFIAWAFITVERRSEAAGQTPLVPLTLLRIPEMRRGLGIALPYFGNFGAFMFILAITLQQGLHLSPVDSGWALVPLAVGYFSTSLAGPRLIGRFGSRVITAGSLIMPVGLIVLMVTVLADFKHLGIFSLLPAMFLIGSGNGLVGTPLFRVVLSTVPLERAGVGSGVLATTQQSSLALGVATLGTLFLSLVPTMGMAHALALVLVIELAGAAVVTFLSTRLPRSMG</sequence>
<comment type="caution">
    <text evidence="8">The sequence shown here is derived from an EMBL/GenBank/DDBJ whole genome shotgun (WGS) entry which is preliminary data.</text>
</comment>
<dbReference type="Pfam" id="PF07690">
    <property type="entry name" value="MFS_1"/>
    <property type="match status" value="1"/>
</dbReference>